<keyword evidence="3" id="KW-1185">Reference proteome</keyword>
<dbReference type="Proteomes" id="UP001066276">
    <property type="component" value="Chromosome 2_1"/>
</dbReference>
<proteinExistence type="predicted"/>
<sequence>MAETPAAWSLIIFRAAPGGPCSAERRNRRTSEWYSLSVVLSVGSLACRPMKSAATEEVEPSAHVTRRPQAQATVT</sequence>
<dbReference type="AlphaFoldDB" id="A0AAV7VEM8"/>
<comment type="caution">
    <text evidence="2">The sequence shown here is derived from an EMBL/GenBank/DDBJ whole genome shotgun (WGS) entry which is preliminary data.</text>
</comment>
<name>A0AAV7VEM8_PLEWA</name>
<accession>A0AAV7VEM8</accession>
<evidence type="ECO:0000256" key="1">
    <source>
        <dbReference type="SAM" id="MobiDB-lite"/>
    </source>
</evidence>
<organism evidence="2 3">
    <name type="scientific">Pleurodeles waltl</name>
    <name type="common">Iberian ribbed newt</name>
    <dbReference type="NCBI Taxonomy" id="8319"/>
    <lineage>
        <taxon>Eukaryota</taxon>
        <taxon>Metazoa</taxon>
        <taxon>Chordata</taxon>
        <taxon>Craniata</taxon>
        <taxon>Vertebrata</taxon>
        <taxon>Euteleostomi</taxon>
        <taxon>Amphibia</taxon>
        <taxon>Batrachia</taxon>
        <taxon>Caudata</taxon>
        <taxon>Salamandroidea</taxon>
        <taxon>Salamandridae</taxon>
        <taxon>Pleurodelinae</taxon>
        <taxon>Pleurodeles</taxon>
    </lineage>
</organism>
<protein>
    <submittedName>
        <fullName evidence="2">Uncharacterized protein</fullName>
    </submittedName>
</protein>
<evidence type="ECO:0000313" key="2">
    <source>
        <dbReference type="EMBL" id="KAJ1198690.1"/>
    </source>
</evidence>
<feature type="region of interest" description="Disordered" evidence="1">
    <location>
        <begin position="53"/>
        <end position="75"/>
    </location>
</feature>
<dbReference type="EMBL" id="JANPWB010000003">
    <property type="protein sequence ID" value="KAJ1198690.1"/>
    <property type="molecule type" value="Genomic_DNA"/>
</dbReference>
<reference evidence="2" key="1">
    <citation type="journal article" date="2022" name="bioRxiv">
        <title>Sequencing and chromosome-scale assembly of the giantPleurodeles waltlgenome.</title>
        <authorList>
            <person name="Brown T."/>
            <person name="Elewa A."/>
            <person name="Iarovenko S."/>
            <person name="Subramanian E."/>
            <person name="Araus A.J."/>
            <person name="Petzold A."/>
            <person name="Susuki M."/>
            <person name="Suzuki K.-i.T."/>
            <person name="Hayashi T."/>
            <person name="Toyoda A."/>
            <person name="Oliveira C."/>
            <person name="Osipova E."/>
            <person name="Leigh N.D."/>
            <person name="Simon A."/>
            <person name="Yun M.H."/>
        </authorList>
    </citation>
    <scope>NUCLEOTIDE SEQUENCE</scope>
    <source>
        <strain evidence="2">20211129_DDA</strain>
        <tissue evidence="2">Liver</tissue>
    </source>
</reference>
<evidence type="ECO:0000313" key="3">
    <source>
        <dbReference type="Proteomes" id="UP001066276"/>
    </source>
</evidence>
<gene>
    <name evidence="2" type="ORF">NDU88_002529</name>
</gene>